<evidence type="ECO:0000256" key="2">
    <source>
        <dbReference type="ARBA" id="ARBA00010617"/>
    </source>
</evidence>
<dbReference type="InterPro" id="IPR002401">
    <property type="entry name" value="Cyt_P450_E_grp-I"/>
</dbReference>
<dbReference type="Gramene" id="ONK75502">
    <property type="protein sequence ID" value="ONK75502"/>
    <property type="gene ID" value="A4U43_C03F17570"/>
</dbReference>
<evidence type="ECO:0000256" key="5">
    <source>
        <dbReference type="ARBA" id="ARBA00023002"/>
    </source>
</evidence>
<dbReference type="GO" id="GO:0020037">
    <property type="term" value="F:heme binding"/>
    <property type="evidence" value="ECO:0007669"/>
    <property type="project" value="InterPro"/>
</dbReference>
<gene>
    <name evidence="8" type="ORF">A4U43_C03F17570</name>
</gene>
<keyword evidence="3" id="KW-0349">Heme</keyword>
<evidence type="ECO:0000313" key="9">
    <source>
        <dbReference type="Proteomes" id="UP000243459"/>
    </source>
</evidence>
<dbReference type="PANTHER" id="PTHR47946">
    <property type="entry name" value="CYTOCHROME P450 78A7-RELATED"/>
    <property type="match status" value="1"/>
</dbReference>
<evidence type="ECO:0000256" key="7">
    <source>
        <dbReference type="ARBA" id="ARBA00023033"/>
    </source>
</evidence>
<evidence type="ECO:0000256" key="1">
    <source>
        <dbReference type="ARBA" id="ARBA00001971"/>
    </source>
</evidence>
<evidence type="ECO:0000256" key="3">
    <source>
        <dbReference type="ARBA" id="ARBA00022617"/>
    </source>
</evidence>
<dbReference type="Gene3D" id="1.10.630.10">
    <property type="entry name" value="Cytochrome P450"/>
    <property type="match status" value="1"/>
</dbReference>
<organism evidence="8 9">
    <name type="scientific">Asparagus officinalis</name>
    <name type="common">Garden asparagus</name>
    <dbReference type="NCBI Taxonomy" id="4686"/>
    <lineage>
        <taxon>Eukaryota</taxon>
        <taxon>Viridiplantae</taxon>
        <taxon>Streptophyta</taxon>
        <taxon>Embryophyta</taxon>
        <taxon>Tracheophyta</taxon>
        <taxon>Spermatophyta</taxon>
        <taxon>Magnoliopsida</taxon>
        <taxon>Liliopsida</taxon>
        <taxon>Asparagales</taxon>
        <taxon>Asparagaceae</taxon>
        <taxon>Asparagoideae</taxon>
        <taxon>Asparagus</taxon>
    </lineage>
</organism>
<keyword evidence="5" id="KW-0560">Oxidoreductase</keyword>
<evidence type="ECO:0000256" key="4">
    <source>
        <dbReference type="ARBA" id="ARBA00022723"/>
    </source>
</evidence>
<evidence type="ECO:0000256" key="6">
    <source>
        <dbReference type="ARBA" id="ARBA00023004"/>
    </source>
</evidence>
<dbReference type="GO" id="GO:0016705">
    <property type="term" value="F:oxidoreductase activity, acting on paired donors, with incorporation or reduction of molecular oxygen"/>
    <property type="evidence" value="ECO:0007669"/>
    <property type="project" value="InterPro"/>
</dbReference>
<name>A0A5P1FBF7_ASPOF</name>
<keyword evidence="4" id="KW-0479">Metal-binding</keyword>
<dbReference type="EMBL" id="CM007383">
    <property type="protein sequence ID" value="ONK75502.1"/>
    <property type="molecule type" value="Genomic_DNA"/>
</dbReference>
<comment type="cofactor">
    <cofactor evidence="1">
        <name>heme</name>
        <dbReference type="ChEBI" id="CHEBI:30413"/>
    </cofactor>
</comment>
<sequence length="346" mass="38307">MSPKNPRAGGRAGKSVGDNADFVDVLLSLDGDEKLGEDDMIAVLWEMIFRGTDTTALLTEWAMAELILNPRVQEKLREEIDSVVGPAGSKVSDADVARMPYLQAVVKETLRAHPYDEKRVGPSRRGFKPEGVRLGGRSGYRPTWTSAASRLRAWPFGRAQAGVSVYKEIMIGLQRTTSGVLFCALFSISAYCQSFAYDLEVNQTAFLKIDASPQSGRKIPDHLFGIFFEEINHAGAGGIWAELVSNRGFEAGGPNTPSNIDPWGIIGNETFINVLTDWSSCFNRNKVALRMEALYDPVGYLDSGVGVYNPRILNKGRQSCSSRYVTWLIELISFSYEFRWNADHGF</sequence>
<reference evidence="9" key="1">
    <citation type="journal article" date="2017" name="Nat. Commun.">
        <title>The asparagus genome sheds light on the origin and evolution of a young Y chromosome.</title>
        <authorList>
            <person name="Harkess A."/>
            <person name="Zhou J."/>
            <person name="Xu C."/>
            <person name="Bowers J.E."/>
            <person name="Van der Hulst R."/>
            <person name="Ayyampalayam S."/>
            <person name="Mercati F."/>
            <person name="Riccardi P."/>
            <person name="McKain M.R."/>
            <person name="Kakrana A."/>
            <person name="Tang H."/>
            <person name="Ray J."/>
            <person name="Groenendijk J."/>
            <person name="Arikit S."/>
            <person name="Mathioni S.M."/>
            <person name="Nakano M."/>
            <person name="Shan H."/>
            <person name="Telgmann-Rauber A."/>
            <person name="Kanno A."/>
            <person name="Yue Z."/>
            <person name="Chen H."/>
            <person name="Li W."/>
            <person name="Chen Y."/>
            <person name="Xu X."/>
            <person name="Zhang Y."/>
            <person name="Luo S."/>
            <person name="Chen H."/>
            <person name="Gao J."/>
            <person name="Mao Z."/>
            <person name="Pires J.C."/>
            <person name="Luo M."/>
            <person name="Kudrna D."/>
            <person name="Wing R.A."/>
            <person name="Meyers B.C."/>
            <person name="Yi K."/>
            <person name="Kong H."/>
            <person name="Lavrijsen P."/>
            <person name="Sunseri F."/>
            <person name="Falavigna A."/>
            <person name="Ye Y."/>
            <person name="Leebens-Mack J.H."/>
            <person name="Chen G."/>
        </authorList>
    </citation>
    <scope>NUCLEOTIDE SEQUENCE [LARGE SCALE GENOMIC DNA]</scope>
    <source>
        <strain evidence="9">cv. DH0086</strain>
    </source>
</reference>
<dbReference type="InterPro" id="IPR001128">
    <property type="entry name" value="Cyt_P450"/>
</dbReference>
<comment type="similarity">
    <text evidence="2">Belongs to the cytochrome P450 family.</text>
</comment>
<dbReference type="Proteomes" id="UP000243459">
    <property type="component" value="Chromosome 3"/>
</dbReference>
<accession>A0A5P1FBF7</accession>
<dbReference type="GO" id="GO:0004497">
    <property type="term" value="F:monooxygenase activity"/>
    <property type="evidence" value="ECO:0007669"/>
    <property type="project" value="UniProtKB-KW"/>
</dbReference>
<evidence type="ECO:0000313" key="8">
    <source>
        <dbReference type="EMBL" id="ONK75502.1"/>
    </source>
</evidence>
<proteinExistence type="inferred from homology"/>
<keyword evidence="6" id="KW-0408">Iron</keyword>
<protein>
    <submittedName>
        <fullName evidence="8">Uncharacterized protein</fullName>
    </submittedName>
</protein>
<dbReference type="PRINTS" id="PR00463">
    <property type="entry name" value="EP450I"/>
</dbReference>
<keyword evidence="7" id="KW-0503">Monooxygenase</keyword>
<keyword evidence="9" id="KW-1185">Reference proteome</keyword>
<dbReference type="InterPro" id="IPR036396">
    <property type="entry name" value="Cyt_P450_sf"/>
</dbReference>
<dbReference type="AlphaFoldDB" id="A0A5P1FBF7"/>
<dbReference type="PANTHER" id="PTHR47946:SF6">
    <property type="entry name" value="CYTOCHROME P450 78A7"/>
    <property type="match status" value="1"/>
</dbReference>
<dbReference type="InterPro" id="IPR051996">
    <property type="entry name" value="Cytochrome_P450_78A"/>
</dbReference>
<dbReference type="Pfam" id="PF00067">
    <property type="entry name" value="p450"/>
    <property type="match status" value="1"/>
</dbReference>
<dbReference type="SUPFAM" id="SSF48264">
    <property type="entry name" value="Cytochrome P450"/>
    <property type="match status" value="1"/>
</dbReference>
<dbReference type="GO" id="GO:0005506">
    <property type="term" value="F:iron ion binding"/>
    <property type="evidence" value="ECO:0007669"/>
    <property type="project" value="InterPro"/>
</dbReference>